<sequence length="430" mass="50284">MRKAQLIKNNKINLLTTYKNSFKGEELIEWLMREKNISWLPIHRKNSNFHEFPIIASSDQFDYESDPDEHEWKFPCFNDSIASPTFSSEFFERSEALEFSQELIDRHVGKQTSKEAGMTFSPDRYYQLVEDDENKPLNANLDDDDTQRRFDIVECNAKLAQLLEDVYIDILDDDNRSIVYQNLQFNANFNNYAQFARQLKYLDLTSSTSSIDERLAFFVNIYNIMLIHMTLKCGPPQSIWQRRKLVNSTYYQIGDHKYALHSVMNGILRGNRKGPGMLWKAFGKHDGRLVLALPQCEPLVHFAVITGSKTTPPLRVYSSKNIYRELRDNAKSTLLFGDKYLRVDIKKNVIHLGKTFKWYCEDFGGTKEKMIQWILEILDDDDSDKKHNLERLYFTGDYSVEYIPFDWSTNGKGHNSKDGKLESEKKTNSL</sequence>
<dbReference type="Proteomes" id="UP000494206">
    <property type="component" value="Unassembled WGS sequence"/>
</dbReference>
<dbReference type="PROSITE" id="PS50186">
    <property type="entry name" value="DEP"/>
    <property type="match status" value="1"/>
</dbReference>
<evidence type="ECO:0000313" key="3">
    <source>
        <dbReference type="Proteomes" id="UP000494206"/>
    </source>
</evidence>
<dbReference type="InterPro" id="IPR006869">
    <property type="entry name" value="DUF547"/>
</dbReference>
<dbReference type="InterPro" id="IPR036388">
    <property type="entry name" value="WH-like_DNA-bd_sf"/>
</dbReference>
<keyword evidence="3" id="KW-1185">Reference proteome</keyword>
<dbReference type="Gene3D" id="1.10.10.10">
    <property type="entry name" value="Winged helix-like DNA-binding domain superfamily/Winged helix DNA-binding domain"/>
    <property type="match status" value="1"/>
</dbReference>
<dbReference type="GO" id="GO:0035556">
    <property type="term" value="P:intracellular signal transduction"/>
    <property type="evidence" value="ECO:0007669"/>
    <property type="project" value="InterPro"/>
</dbReference>
<dbReference type="SUPFAM" id="SSF46785">
    <property type="entry name" value="Winged helix' DNA-binding domain"/>
    <property type="match status" value="1"/>
</dbReference>
<feature type="domain" description="DEP" evidence="1">
    <location>
        <begin position="2"/>
        <end position="130"/>
    </location>
</feature>
<organism evidence="2 3">
    <name type="scientific">Caenorhabditis bovis</name>
    <dbReference type="NCBI Taxonomy" id="2654633"/>
    <lineage>
        <taxon>Eukaryota</taxon>
        <taxon>Metazoa</taxon>
        <taxon>Ecdysozoa</taxon>
        <taxon>Nematoda</taxon>
        <taxon>Chromadorea</taxon>
        <taxon>Rhabditida</taxon>
        <taxon>Rhabditina</taxon>
        <taxon>Rhabditomorpha</taxon>
        <taxon>Rhabditoidea</taxon>
        <taxon>Rhabditidae</taxon>
        <taxon>Peloderinae</taxon>
        <taxon>Caenorhabditis</taxon>
    </lineage>
</organism>
<dbReference type="PANTHER" id="PTHR46361">
    <property type="entry name" value="ELECTRON CARRIER/ PROTEIN DISULFIDE OXIDOREDUCTASE"/>
    <property type="match status" value="1"/>
</dbReference>
<accession>A0A8S1EYI2</accession>
<dbReference type="EMBL" id="CADEPM010000005">
    <property type="protein sequence ID" value="CAB3406673.1"/>
    <property type="molecule type" value="Genomic_DNA"/>
</dbReference>
<dbReference type="InterPro" id="IPR036390">
    <property type="entry name" value="WH_DNA-bd_sf"/>
</dbReference>
<dbReference type="Pfam" id="PF04784">
    <property type="entry name" value="DUF547"/>
    <property type="match status" value="1"/>
</dbReference>
<evidence type="ECO:0000313" key="2">
    <source>
        <dbReference type="EMBL" id="CAB3406673.1"/>
    </source>
</evidence>
<dbReference type="AlphaFoldDB" id="A0A8S1EYI2"/>
<comment type="caution">
    <text evidence="2">The sequence shown here is derived from an EMBL/GenBank/DDBJ whole genome shotgun (WGS) entry which is preliminary data.</text>
</comment>
<dbReference type="OrthoDB" id="418495at2759"/>
<name>A0A8S1EYI2_9PELO</name>
<gene>
    <name evidence="2" type="ORF">CBOVIS_LOCUS8713</name>
</gene>
<dbReference type="PANTHER" id="PTHR46361:SF5">
    <property type="entry name" value="DEP DOMAIN-CONTAINING PROTEIN"/>
    <property type="match status" value="1"/>
</dbReference>
<reference evidence="2 3" key="1">
    <citation type="submission" date="2020-04" db="EMBL/GenBank/DDBJ databases">
        <authorList>
            <person name="Laetsch R D."/>
            <person name="Stevens L."/>
            <person name="Kumar S."/>
            <person name="Blaxter L. M."/>
        </authorList>
    </citation>
    <scope>NUCLEOTIDE SEQUENCE [LARGE SCALE GENOMIC DNA]</scope>
</reference>
<evidence type="ECO:0000259" key="1">
    <source>
        <dbReference type="PROSITE" id="PS50186"/>
    </source>
</evidence>
<protein>
    <recommendedName>
        <fullName evidence="1">DEP domain-containing protein</fullName>
    </recommendedName>
</protein>
<proteinExistence type="predicted"/>
<dbReference type="InterPro" id="IPR000591">
    <property type="entry name" value="DEP_dom"/>
</dbReference>